<dbReference type="GO" id="GO:0006952">
    <property type="term" value="P:defense response"/>
    <property type="evidence" value="ECO:0007669"/>
    <property type="project" value="InterPro"/>
</dbReference>
<keyword evidence="1" id="KW-0934">Plastid</keyword>
<keyword evidence="2" id="KW-0433">Leucine-rich repeat</keyword>
<dbReference type="Gene3D" id="1.10.8.430">
    <property type="entry name" value="Helical domain of apoptotic protease-activating factors"/>
    <property type="match status" value="1"/>
</dbReference>
<evidence type="ECO:0000256" key="1">
    <source>
        <dbReference type="ARBA" id="ARBA00022528"/>
    </source>
</evidence>
<dbReference type="Pfam" id="PF00931">
    <property type="entry name" value="NB-ARC"/>
    <property type="match status" value="1"/>
</dbReference>
<dbReference type="Gene3D" id="3.40.50.300">
    <property type="entry name" value="P-loop containing nucleotide triphosphate hydrolases"/>
    <property type="match status" value="1"/>
</dbReference>
<evidence type="ECO:0000313" key="6">
    <source>
        <dbReference type="Proteomes" id="UP000825935"/>
    </source>
</evidence>
<evidence type="ECO:0000313" key="5">
    <source>
        <dbReference type="EMBL" id="KAH7426721.1"/>
    </source>
</evidence>
<dbReference type="Proteomes" id="UP000825935">
    <property type="component" value="Chromosome 10"/>
</dbReference>
<keyword evidence="6" id="KW-1185">Reference proteome</keyword>
<comment type="caution">
    <text evidence="5">The sequence shown here is derived from an EMBL/GenBank/DDBJ whole genome shotgun (WGS) entry which is preliminary data.</text>
</comment>
<dbReference type="InterPro" id="IPR044974">
    <property type="entry name" value="Disease_R_plants"/>
</dbReference>
<dbReference type="Pfam" id="PF23282">
    <property type="entry name" value="WHD_ROQ1"/>
    <property type="match status" value="1"/>
</dbReference>
<evidence type="ECO:0000256" key="2">
    <source>
        <dbReference type="ARBA" id="ARBA00022614"/>
    </source>
</evidence>
<sequence length="354" mass="40370">MLGLVAVQKKILANLLNLTDDVKIENELHGRKVLSSRLKNINALIVLDDVDDVGHLHALYEPLQSSLAPKSAVILTTRVHKILHLAQSAMTFEIGGLDKEMSKWLFHWHAFMRPNPPVYLEEVSQRVIEACKGLPLSLKVVGSHLYYNNHKSYWEESLTYLQRNEDDIFNVLRISFDGLAGAEKEAFLDICCFLTDETEDKACMALKACYGIGKTYLDGLKNKWLITTYVDRFNQRKIGMHDQLRDMGRHIIRQERRDRAWDEETVSDILQDEKLRSSLHGLSVCSHRPFPVGASGCKELPKLRIPVVKENNKHMEMGELCPQIFFNDARCGGLSYLVDFAPLVFGFWSLEGAK</sequence>
<dbReference type="InterPro" id="IPR058192">
    <property type="entry name" value="WHD_ROQ1-like"/>
</dbReference>
<evidence type="ECO:0008006" key="7">
    <source>
        <dbReference type="Google" id="ProtNLM"/>
    </source>
</evidence>
<dbReference type="OMA" id="WANIICL"/>
<proteinExistence type="predicted"/>
<dbReference type="InterPro" id="IPR042197">
    <property type="entry name" value="Apaf_helical"/>
</dbReference>
<feature type="domain" description="Disease resistance protein Roq1-like winged-helix" evidence="4">
    <location>
        <begin position="183"/>
        <end position="254"/>
    </location>
</feature>
<organism evidence="5 6">
    <name type="scientific">Ceratopteris richardii</name>
    <name type="common">Triangle waterfern</name>
    <dbReference type="NCBI Taxonomy" id="49495"/>
    <lineage>
        <taxon>Eukaryota</taxon>
        <taxon>Viridiplantae</taxon>
        <taxon>Streptophyta</taxon>
        <taxon>Embryophyta</taxon>
        <taxon>Tracheophyta</taxon>
        <taxon>Polypodiopsida</taxon>
        <taxon>Polypodiidae</taxon>
        <taxon>Polypodiales</taxon>
        <taxon>Pteridineae</taxon>
        <taxon>Pteridaceae</taxon>
        <taxon>Parkerioideae</taxon>
        <taxon>Ceratopteris</taxon>
    </lineage>
</organism>
<dbReference type="InterPro" id="IPR027417">
    <property type="entry name" value="P-loop_NTPase"/>
</dbReference>
<dbReference type="PANTHER" id="PTHR11017:SF385">
    <property type="entry name" value="DISEASE RESISTANCE PROTEIN (TIR-NBS-LRR CLASS)-RELATED"/>
    <property type="match status" value="1"/>
</dbReference>
<keyword evidence="1" id="KW-0150">Chloroplast</keyword>
<evidence type="ECO:0000259" key="3">
    <source>
        <dbReference type="Pfam" id="PF00931"/>
    </source>
</evidence>
<dbReference type="InterPro" id="IPR002182">
    <property type="entry name" value="NB-ARC"/>
</dbReference>
<gene>
    <name evidence="5" type="ORF">KP509_10G014200</name>
</gene>
<protein>
    <recommendedName>
        <fullName evidence="7">NB-ARC domain-containing protein</fullName>
    </recommendedName>
</protein>
<dbReference type="OrthoDB" id="1357022at2759"/>
<dbReference type="SUPFAM" id="SSF52540">
    <property type="entry name" value="P-loop containing nucleoside triphosphate hydrolases"/>
    <property type="match status" value="1"/>
</dbReference>
<dbReference type="PANTHER" id="PTHR11017">
    <property type="entry name" value="LEUCINE-RICH REPEAT-CONTAINING PROTEIN"/>
    <property type="match status" value="1"/>
</dbReference>
<dbReference type="AlphaFoldDB" id="A0A8T2TSY3"/>
<dbReference type="EMBL" id="CM035415">
    <property type="protein sequence ID" value="KAH7426721.1"/>
    <property type="molecule type" value="Genomic_DNA"/>
</dbReference>
<dbReference type="PRINTS" id="PR00364">
    <property type="entry name" value="DISEASERSIST"/>
</dbReference>
<accession>A0A8T2TSY3</accession>
<name>A0A8T2TSY3_CERRI</name>
<feature type="domain" description="NB-ARC" evidence="3">
    <location>
        <begin position="6"/>
        <end position="113"/>
    </location>
</feature>
<reference evidence="5" key="1">
    <citation type="submission" date="2021-08" db="EMBL/GenBank/DDBJ databases">
        <title>WGS assembly of Ceratopteris richardii.</title>
        <authorList>
            <person name="Marchant D.B."/>
            <person name="Chen G."/>
            <person name="Jenkins J."/>
            <person name="Shu S."/>
            <person name="Leebens-Mack J."/>
            <person name="Grimwood J."/>
            <person name="Schmutz J."/>
            <person name="Soltis P."/>
            <person name="Soltis D."/>
            <person name="Chen Z.-H."/>
        </authorList>
    </citation>
    <scope>NUCLEOTIDE SEQUENCE</scope>
    <source>
        <strain evidence="5">Whitten #5841</strain>
        <tissue evidence="5">Leaf</tissue>
    </source>
</reference>
<evidence type="ECO:0000259" key="4">
    <source>
        <dbReference type="Pfam" id="PF23282"/>
    </source>
</evidence>
<dbReference type="GO" id="GO:0043531">
    <property type="term" value="F:ADP binding"/>
    <property type="evidence" value="ECO:0007669"/>
    <property type="project" value="InterPro"/>
</dbReference>